<proteinExistence type="predicted"/>
<sequence>MDDNNDKREVEDVKIKRGKLAVCTRKLVTAGFTKEQAGIMCASIAIRDEDESELVDTEPSDERIAAKIKIFHEEHPEWEHDQVVAAAHAWCREHKGDTIDAAIEITKKQNPAKELARVTGISLKRFATLIRVIKSKKGQKVGAAGILPFKIELPMKNLNRLQTKFERVITAEREWLTAEELQKRSQYAKQMKKEDSIEQTDEEFTKELEDDIGSIIDLNPESTLNELEGMIFDYLKPNKPKTKIWVDSPAFVGKA</sequence>
<protein>
    <submittedName>
        <fullName evidence="1">Uncharacterized protein</fullName>
    </submittedName>
</protein>
<name>X0TCC9_9ZZZZ</name>
<evidence type="ECO:0000313" key="1">
    <source>
        <dbReference type="EMBL" id="GAF91158.1"/>
    </source>
</evidence>
<organism evidence="1">
    <name type="scientific">marine sediment metagenome</name>
    <dbReference type="NCBI Taxonomy" id="412755"/>
    <lineage>
        <taxon>unclassified sequences</taxon>
        <taxon>metagenomes</taxon>
        <taxon>ecological metagenomes</taxon>
    </lineage>
</organism>
<dbReference type="EMBL" id="BARS01018140">
    <property type="protein sequence ID" value="GAF91158.1"/>
    <property type="molecule type" value="Genomic_DNA"/>
</dbReference>
<gene>
    <name evidence="1" type="ORF">S01H1_29563</name>
</gene>
<dbReference type="AlphaFoldDB" id="X0TCC9"/>
<accession>X0TCC9</accession>
<feature type="non-terminal residue" evidence="1">
    <location>
        <position position="255"/>
    </location>
</feature>
<reference evidence="1" key="1">
    <citation type="journal article" date="2014" name="Front. Microbiol.">
        <title>High frequency of phylogenetically diverse reductive dehalogenase-homologous genes in deep subseafloor sedimentary metagenomes.</title>
        <authorList>
            <person name="Kawai M."/>
            <person name="Futagami T."/>
            <person name="Toyoda A."/>
            <person name="Takaki Y."/>
            <person name="Nishi S."/>
            <person name="Hori S."/>
            <person name="Arai W."/>
            <person name="Tsubouchi T."/>
            <person name="Morono Y."/>
            <person name="Uchiyama I."/>
            <person name="Ito T."/>
            <person name="Fujiyama A."/>
            <person name="Inagaki F."/>
            <person name="Takami H."/>
        </authorList>
    </citation>
    <scope>NUCLEOTIDE SEQUENCE</scope>
    <source>
        <strain evidence="1">Expedition CK06-06</strain>
    </source>
</reference>
<comment type="caution">
    <text evidence="1">The sequence shown here is derived from an EMBL/GenBank/DDBJ whole genome shotgun (WGS) entry which is preliminary data.</text>
</comment>